<keyword evidence="2" id="KW-1185">Reference proteome</keyword>
<accession>A0ACC2LV51</accession>
<evidence type="ECO:0000313" key="2">
    <source>
        <dbReference type="Proteomes" id="UP001234297"/>
    </source>
</evidence>
<evidence type="ECO:0000313" key="1">
    <source>
        <dbReference type="EMBL" id="KAJ8637362.1"/>
    </source>
</evidence>
<comment type="caution">
    <text evidence="1">The sequence shown here is derived from an EMBL/GenBank/DDBJ whole genome shotgun (WGS) entry which is preliminary data.</text>
</comment>
<reference evidence="1 2" key="1">
    <citation type="journal article" date="2022" name="Hortic Res">
        <title>A haplotype resolved chromosomal level avocado genome allows analysis of novel avocado genes.</title>
        <authorList>
            <person name="Nath O."/>
            <person name="Fletcher S.J."/>
            <person name="Hayward A."/>
            <person name="Shaw L.M."/>
            <person name="Masouleh A.K."/>
            <person name="Furtado A."/>
            <person name="Henry R.J."/>
            <person name="Mitter N."/>
        </authorList>
    </citation>
    <scope>NUCLEOTIDE SEQUENCE [LARGE SCALE GENOMIC DNA]</scope>
    <source>
        <strain evidence="2">cv. Hass</strain>
    </source>
</reference>
<proteinExistence type="predicted"/>
<dbReference type="Proteomes" id="UP001234297">
    <property type="component" value="Chromosome 3"/>
</dbReference>
<protein>
    <submittedName>
        <fullName evidence="1">Uncharacterized protein</fullName>
    </submittedName>
</protein>
<gene>
    <name evidence="1" type="ORF">MRB53_011629</name>
</gene>
<dbReference type="EMBL" id="CM056811">
    <property type="protein sequence ID" value="KAJ8637362.1"/>
    <property type="molecule type" value="Genomic_DNA"/>
</dbReference>
<organism evidence="1 2">
    <name type="scientific">Persea americana</name>
    <name type="common">Avocado</name>
    <dbReference type="NCBI Taxonomy" id="3435"/>
    <lineage>
        <taxon>Eukaryota</taxon>
        <taxon>Viridiplantae</taxon>
        <taxon>Streptophyta</taxon>
        <taxon>Embryophyta</taxon>
        <taxon>Tracheophyta</taxon>
        <taxon>Spermatophyta</taxon>
        <taxon>Magnoliopsida</taxon>
        <taxon>Magnoliidae</taxon>
        <taxon>Laurales</taxon>
        <taxon>Lauraceae</taxon>
        <taxon>Persea</taxon>
    </lineage>
</organism>
<sequence>MVKTGRSLGTWWPTINGSLSSLPLKSKQDTEGIAYQWNYMVENQHGDDGMQPGICSNRKESSPLYDKSKSLVLVNYFEKIPYPEDSCMHHSGGLINMLHTCYGAAGDRWANFVAVDYYKRSEGVPFQAVNTLNGKLLCGCDDVHACVMGSCRYQILPLLLLGKWPFSNLLERIY</sequence>
<name>A0ACC2LV51_PERAE</name>